<comment type="caution">
    <text evidence="1">The sequence shown here is derived from an EMBL/GenBank/DDBJ whole genome shotgun (WGS) entry which is preliminary data.</text>
</comment>
<proteinExistence type="predicted"/>
<dbReference type="RefSeq" id="WP_058624648.1">
    <property type="nucleotide sequence ID" value="NZ_LDRT01000107.1"/>
</dbReference>
<dbReference type="EMBL" id="LDRT01000107">
    <property type="protein sequence ID" value="KTR92837.1"/>
    <property type="molecule type" value="Genomic_DNA"/>
</dbReference>
<name>A0A147EUF4_MICTE</name>
<dbReference type="Proteomes" id="UP000075025">
    <property type="component" value="Unassembled WGS sequence"/>
</dbReference>
<evidence type="ECO:0000313" key="2">
    <source>
        <dbReference type="Proteomes" id="UP000075025"/>
    </source>
</evidence>
<dbReference type="AlphaFoldDB" id="A0A147EUF4"/>
<dbReference type="OrthoDB" id="4940614at2"/>
<reference evidence="1 2" key="1">
    <citation type="journal article" date="2016" name="Front. Microbiol.">
        <title>Genomic Resource of Rice Seed Associated Bacteria.</title>
        <authorList>
            <person name="Midha S."/>
            <person name="Bansal K."/>
            <person name="Sharma S."/>
            <person name="Kumar N."/>
            <person name="Patil P.P."/>
            <person name="Chaudhry V."/>
            <person name="Patil P.B."/>
        </authorList>
    </citation>
    <scope>NUCLEOTIDE SEQUENCE [LARGE SCALE GENOMIC DNA]</scope>
    <source>
        <strain evidence="1 2">NS220</strain>
    </source>
</reference>
<evidence type="ECO:0000313" key="1">
    <source>
        <dbReference type="EMBL" id="KTR92837.1"/>
    </source>
</evidence>
<organism evidence="1 2">
    <name type="scientific">Microbacterium testaceum</name>
    <name type="common">Aureobacterium testaceum</name>
    <name type="synonym">Brevibacterium testaceum</name>
    <dbReference type="NCBI Taxonomy" id="2033"/>
    <lineage>
        <taxon>Bacteria</taxon>
        <taxon>Bacillati</taxon>
        <taxon>Actinomycetota</taxon>
        <taxon>Actinomycetes</taxon>
        <taxon>Micrococcales</taxon>
        <taxon>Microbacteriaceae</taxon>
        <taxon>Microbacterium</taxon>
    </lineage>
</organism>
<protein>
    <submittedName>
        <fullName evidence="1">Uncharacterized protein</fullName>
    </submittedName>
</protein>
<dbReference type="PATRIC" id="fig|2033.6.peg.202"/>
<gene>
    <name evidence="1" type="ORF">NS220_14045</name>
</gene>
<accession>A0A147EUF4</accession>
<sequence length="137" mass="14863">MTLPALRDDALRAAGATTQIRLSLPWIRSLPLASLIDPVVHLDGARHEPSLVLGARRVPAAALPAEKGWWYLQDRVALEIPDATTPGIHEVSVSFHLEIPYLPAGPDAPLRLPFFFRRELETDATATSVSLDVGEAA</sequence>